<organism evidence="5 6">
    <name type="scientific">Alloprevotella rava</name>
    <dbReference type="NCBI Taxonomy" id="671218"/>
    <lineage>
        <taxon>Bacteria</taxon>
        <taxon>Pseudomonadati</taxon>
        <taxon>Bacteroidota</taxon>
        <taxon>Bacteroidia</taxon>
        <taxon>Bacteroidales</taxon>
        <taxon>Prevotellaceae</taxon>
        <taxon>Alloprevotella</taxon>
    </lineage>
</organism>
<dbReference type="AlphaFoldDB" id="A0A7W5YFM8"/>
<dbReference type="InterPro" id="IPR036942">
    <property type="entry name" value="Beta-barrel_TonB_sf"/>
</dbReference>
<proteinExistence type="predicted"/>
<name>A0A7W5YFM8_9BACT</name>
<dbReference type="Pfam" id="PF14905">
    <property type="entry name" value="OMP_b-brl_3"/>
    <property type="match status" value="1"/>
</dbReference>
<dbReference type="RefSeq" id="WP_183695164.1">
    <property type="nucleotide sequence ID" value="NZ_JACICA010000003.1"/>
</dbReference>
<comment type="subcellular location">
    <subcellularLocation>
        <location evidence="1">Cell outer membrane</location>
    </subcellularLocation>
</comment>
<gene>
    <name evidence="5" type="ORF">FHS60_000769</name>
</gene>
<dbReference type="Gene3D" id="2.40.170.20">
    <property type="entry name" value="TonB-dependent receptor, beta-barrel domain"/>
    <property type="match status" value="1"/>
</dbReference>
<comment type="caution">
    <text evidence="5">The sequence shown here is derived from an EMBL/GenBank/DDBJ whole genome shotgun (WGS) entry which is preliminary data.</text>
</comment>
<evidence type="ECO:0000259" key="4">
    <source>
        <dbReference type="Pfam" id="PF14905"/>
    </source>
</evidence>
<evidence type="ECO:0000256" key="2">
    <source>
        <dbReference type="ARBA" id="ARBA00023136"/>
    </source>
</evidence>
<feature type="domain" description="Outer membrane protein beta-barrel" evidence="4">
    <location>
        <begin position="289"/>
        <end position="652"/>
    </location>
</feature>
<evidence type="ECO:0000313" key="6">
    <source>
        <dbReference type="Proteomes" id="UP000541425"/>
    </source>
</evidence>
<dbReference type="SUPFAM" id="SSF56935">
    <property type="entry name" value="Porins"/>
    <property type="match status" value="1"/>
</dbReference>
<dbReference type="EMBL" id="JACICA010000003">
    <property type="protein sequence ID" value="MBB3702311.1"/>
    <property type="molecule type" value="Genomic_DNA"/>
</dbReference>
<evidence type="ECO:0000313" key="5">
    <source>
        <dbReference type="EMBL" id="MBB3702311.1"/>
    </source>
</evidence>
<dbReference type="InterPro" id="IPR041700">
    <property type="entry name" value="OMP_b-brl_3"/>
</dbReference>
<evidence type="ECO:0000256" key="1">
    <source>
        <dbReference type="ARBA" id="ARBA00004442"/>
    </source>
</evidence>
<keyword evidence="3" id="KW-0998">Cell outer membrane</keyword>
<protein>
    <submittedName>
        <fullName evidence="5">Transposase</fullName>
    </submittedName>
</protein>
<evidence type="ECO:0000256" key="3">
    <source>
        <dbReference type="ARBA" id="ARBA00023237"/>
    </source>
</evidence>
<dbReference type="Proteomes" id="UP000541425">
    <property type="component" value="Unassembled WGS sequence"/>
</dbReference>
<keyword evidence="2" id="KW-0472">Membrane</keyword>
<accession>A0A7W5YFM8</accession>
<reference evidence="5 6" key="1">
    <citation type="submission" date="2020-08" db="EMBL/GenBank/DDBJ databases">
        <title>Genomic Encyclopedia of Type Strains, Phase IV (KMG-IV): sequencing the most valuable type-strain genomes for metagenomic binning, comparative biology and taxonomic classification.</title>
        <authorList>
            <person name="Goeker M."/>
        </authorList>
    </citation>
    <scope>NUCLEOTIDE SEQUENCE [LARGE SCALE GENOMIC DNA]</scope>
    <source>
        <strain evidence="5 6">DSM 22548</strain>
    </source>
</reference>
<dbReference type="GO" id="GO:0009279">
    <property type="term" value="C:cell outer membrane"/>
    <property type="evidence" value="ECO:0007669"/>
    <property type="project" value="UniProtKB-SubCell"/>
</dbReference>
<sequence>MIYNVSSDSSLIGKNSYEAFRNAPLLNVERNGTVRSVGGWPIEYLVNGAQDQSLSGNVHDVLETLDSKYLKRIEVRIIRNMSGQETLQVNFVTKGRLLGYRGLGSSTLSDASWRNGAYLFTKHRKFGFSFSYYNTWMWSHDNKQKLEEWRYANQDLYYTGRETKESGYKVDLNNLEMNLSYEITPLKLLSVFASAMLKSNPHSKSTTDSHAENAAAVQTYRYKYEQDYKADRDAEYNVSLDYEQLFGENAERGKFFIGYDFYYRPVKTHTFGAFSSLEYVKPSYVKDFFNNQERTSRYEKWHTLNVLYRRKFHSHQFRVEEVLRYRDEGNGVSQDQSYNFDPNTVPYTKTDRSEYKYWQLSNELNAGYGYTKDKISLNAGTTYVFMRNFSKQPLLKNSFSANHQLITPHADVTYALNGKTSFRLSYAMGRQVPDIKALNPYVYTNVPGQVSYGNPNLKPQTSQSLSLSSNLRIGNFNLYVSSTHSFAKDLILQHSFLNNSVLNITFDNIGKRYENLTQISGSSKITRTTWMQVDTKLFYTNYTQNAYYKRNKGCTFAVNASFEQELSHNFDLSVSGGYNTPYIYMQGKGKENFYYTIGVYKSFAKRHITISAEANSFIPVYYESVRTSESTNFYSRTSDRSFHASFQLSLRWRFGKLKAEEYKVEEHYEHEDIKRTYDE</sequence>